<dbReference type="EMBL" id="KN559563">
    <property type="protein sequence ID" value="KHJ86727.1"/>
    <property type="molecule type" value="Genomic_DNA"/>
</dbReference>
<organism evidence="5 6">
    <name type="scientific">Oesophagostomum dentatum</name>
    <name type="common">Nodular worm</name>
    <dbReference type="NCBI Taxonomy" id="61180"/>
    <lineage>
        <taxon>Eukaryota</taxon>
        <taxon>Metazoa</taxon>
        <taxon>Ecdysozoa</taxon>
        <taxon>Nematoda</taxon>
        <taxon>Chromadorea</taxon>
        <taxon>Rhabditida</taxon>
        <taxon>Rhabditina</taxon>
        <taxon>Rhabditomorpha</taxon>
        <taxon>Strongyloidea</taxon>
        <taxon>Strongylidae</taxon>
        <taxon>Oesophagostomum</taxon>
    </lineage>
</organism>
<dbReference type="Proteomes" id="UP000053660">
    <property type="component" value="Unassembled WGS sequence"/>
</dbReference>
<accession>A0A0B1ST84</accession>
<comment type="caution">
    <text evidence="3">Lacks conserved residue(s) required for the propagation of feature annotation.</text>
</comment>
<keyword evidence="6" id="KW-1185">Reference proteome</keyword>
<evidence type="ECO:0000259" key="4">
    <source>
        <dbReference type="PROSITE" id="PS01180"/>
    </source>
</evidence>
<dbReference type="Pfam" id="PF00431">
    <property type="entry name" value="CUB"/>
    <property type="match status" value="3"/>
</dbReference>
<feature type="domain" description="CUB" evidence="4">
    <location>
        <begin position="1"/>
        <end position="85"/>
    </location>
</feature>
<evidence type="ECO:0000313" key="6">
    <source>
        <dbReference type="Proteomes" id="UP000053660"/>
    </source>
</evidence>
<gene>
    <name evidence="5" type="ORF">OESDEN_13514</name>
</gene>
<dbReference type="FunFam" id="2.60.120.290:FF:000005">
    <property type="entry name" value="Procollagen C-endopeptidase enhancer 1"/>
    <property type="match status" value="1"/>
</dbReference>
<dbReference type="Gene3D" id="2.60.120.290">
    <property type="entry name" value="Spermadhesin, CUB domain"/>
    <property type="match status" value="4"/>
</dbReference>
<dbReference type="InterPro" id="IPR000859">
    <property type="entry name" value="CUB_dom"/>
</dbReference>
<sequence>MTVTDMDIEYNLSCESDVLIVGEGPENDVIHRYCNRERRFGNESEVELLKERFKVIKSRSRYLTLTWKTDDTEEHRGWRIDYEFIPEGAECGFSTHAMSGVVHSPKWPEDYGNDEECIWDIQVPLGYHVHLQFTHFDIAPSEDCAKDSLTVISQEHSSRAEAPIGDYFFLFEDEEAHAPLCGITLPKSFRSESNRIRLNFTSDESTTAAGFRAEWKAECGAVFRLTRGVISSPNYPDHYPNVNQRCDYMIAAENEPNAVIALKLLDFDLSDSKMDYSRSPCASDYLEVRDVNNNRVVMTYCGGDPMDEEPIAIKRDNLIPPLETYLGEKSGCGGTLKATGDWKTLEPPLDDKGEYIHNLHCGWNIIGPEKTMLEIHITKLDTENLSAPPGVTDALGSRCVDVLTIYDGYKSFSPILASDLCEDTVGAKLPLVYHTSHR</sequence>
<dbReference type="InterPro" id="IPR035914">
    <property type="entry name" value="Sperma_CUB_dom_sf"/>
</dbReference>
<dbReference type="OrthoDB" id="5863188at2759"/>
<dbReference type="AlphaFoldDB" id="A0A0B1ST84"/>
<evidence type="ECO:0000256" key="1">
    <source>
        <dbReference type="ARBA" id="ARBA00022737"/>
    </source>
</evidence>
<evidence type="ECO:0000256" key="2">
    <source>
        <dbReference type="ARBA" id="ARBA00023157"/>
    </source>
</evidence>
<dbReference type="SMART" id="SM00042">
    <property type="entry name" value="CUB"/>
    <property type="match status" value="3"/>
</dbReference>
<keyword evidence="1" id="KW-0677">Repeat</keyword>
<evidence type="ECO:0000313" key="5">
    <source>
        <dbReference type="EMBL" id="KHJ86727.1"/>
    </source>
</evidence>
<feature type="domain" description="CUB" evidence="4">
    <location>
        <begin position="91"/>
        <end position="218"/>
    </location>
</feature>
<reference evidence="5 6" key="1">
    <citation type="submission" date="2014-03" db="EMBL/GenBank/DDBJ databases">
        <title>Draft genome of the hookworm Oesophagostomum dentatum.</title>
        <authorList>
            <person name="Mitreva M."/>
        </authorList>
    </citation>
    <scope>NUCLEOTIDE SEQUENCE [LARGE SCALE GENOMIC DNA]</scope>
    <source>
        <strain evidence="5 6">OD-Hann</strain>
    </source>
</reference>
<feature type="domain" description="CUB" evidence="4">
    <location>
        <begin position="219"/>
        <end position="303"/>
    </location>
</feature>
<evidence type="ECO:0000256" key="3">
    <source>
        <dbReference type="PROSITE-ProRule" id="PRU00059"/>
    </source>
</evidence>
<dbReference type="SUPFAM" id="SSF49854">
    <property type="entry name" value="Spermadhesin, CUB domain"/>
    <property type="match status" value="4"/>
</dbReference>
<dbReference type="CDD" id="cd00041">
    <property type="entry name" value="CUB"/>
    <property type="match status" value="4"/>
</dbReference>
<name>A0A0B1ST84_OESDE</name>
<feature type="domain" description="CUB" evidence="4">
    <location>
        <begin position="332"/>
        <end position="438"/>
    </location>
</feature>
<keyword evidence="2 3" id="KW-1015">Disulfide bond</keyword>
<dbReference type="PANTHER" id="PTHR24251">
    <property type="entry name" value="OVOCHYMASE-RELATED"/>
    <property type="match status" value="1"/>
</dbReference>
<protein>
    <submittedName>
        <fullName evidence="5">CUB domain protein</fullName>
    </submittedName>
</protein>
<proteinExistence type="predicted"/>
<dbReference type="PROSITE" id="PS01180">
    <property type="entry name" value="CUB"/>
    <property type="match status" value="4"/>
</dbReference>
<feature type="disulfide bond" evidence="3">
    <location>
        <begin position="219"/>
        <end position="246"/>
    </location>
</feature>